<reference evidence="2 3" key="1">
    <citation type="journal article" date="2016" name="Nat. Commun.">
        <title>Thousands of microbial genomes shed light on interconnected biogeochemical processes in an aquifer system.</title>
        <authorList>
            <person name="Anantharaman K."/>
            <person name="Brown C.T."/>
            <person name="Hug L.A."/>
            <person name="Sharon I."/>
            <person name="Castelle C.J."/>
            <person name="Probst A.J."/>
            <person name="Thomas B.C."/>
            <person name="Singh A."/>
            <person name="Wilkins M.J."/>
            <person name="Karaoz U."/>
            <person name="Brodie E.L."/>
            <person name="Williams K.H."/>
            <person name="Hubbard S.S."/>
            <person name="Banfield J.F."/>
        </authorList>
    </citation>
    <scope>NUCLEOTIDE SEQUENCE [LARGE SCALE GENOMIC DNA]</scope>
</reference>
<gene>
    <name evidence="2" type="ORF">A2725_04420</name>
</gene>
<accession>A0A1F6LHY9</accession>
<evidence type="ECO:0008006" key="4">
    <source>
        <dbReference type="Google" id="ProtNLM"/>
    </source>
</evidence>
<protein>
    <recommendedName>
        <fullName evidence="4">POTRA domain-containing protein</fullName>
    </recommendedName>
</protein>
<dbReference type="EMBL" id="MFPS01000008">
    <property type="protein sequence ID" value="OGH58961.1"/>
    <property type="molecule type" value="Genomic_DNA"/>
</dbReference>
<proteinExistence type="predicted"/>
<dbReference type="Proteomes" id="UP000177067">
    <property type="component" value="Unassembled WGS sequence"/>
</dbReference>
<evidence type="ECO:0000256" key="1">
    <source>
        <dbReference type="SAM" id="Phobius"/>
    </source>
</evidence>
<evidence type="ECO:0000313" key="3">
    <source>
        <dbReference type="Proteomes" id="UP000177067"/>
    </source>
</evidence>
<keyword evidence="1" id="KW-0472">Membrane</keyword>
<feature type="transmembrane region" description="Helical" evidence="1">
    <location>
        <begin position="64"/>
        <end position="84"/>
    </location>
</feature>
<evidence type="ECO:0000313" key="2">
    <source>
        <dbReference type="EMBL" id="OGH58961.1"/>
    </source>
</evidence>
<dbReference type="AlphaFoldDB" id="A0A1F6LHY9"/>
<keyword evidence="1" id="KW-1133">Transmembrane helix</keyword>
<sequence>MYKKVKRWDRVANNQKRNSFKTKIKDIFWSNKNTYHKIDYAQKREYLTIRNRQKRIPLKKKIEILLLSLFIILFFGLISFHPFFKIKEVKVSGLNRIDKNEFTEAVFNVIRCKKIFVFSCDAYVFVDVDEIRDVMFDKYSLNNISIKKIFPGVIEIDLEEKISTIVYDDGETYSFVDLLGHYVETIVNVSEDEWYMDTEITTSTDSFENKNNKFHIPNSKRIYNEIGNYPLVYDKREDKSDLETILKPDFVMSLIEWYNYFNNDLAESVNYFTLLNSVGDTSIQTYNSWYATVRLGERFESQSNQLKYIVNKEINGQAFNYIELRYPDRVYWK</sequence>
<keyword evidence="1" id="KW-0812">Transmembrane</keyword>
<organism evidence="2 3">
    <name type="scientific">Candidatus Magasanikbacteria bacterium RIFCSPHIGHO2_01_FULL_33_34</name>
    <dbReference type="NCBI Taxonomy" id="1798671"/>
    <lineage>
        <taxon>Bacteria</taxon>
        <taxon>Candidatus Magasanikiibacteriota</taxon>
    </lineage>
</organism>
<comment type="caution">
    <text evidence="2">The sequence shown here is derived from an EMBL/GenBank/DDBJ whole genome shotgun (WGS) entry which is preliminary data.</text>
</comment>
<name>A0A1F6LHY9_9BACT</name>